<keyword evidence="5" id="KW-1185">Reference proteome</keyword>
<protein>
    <submittedName>
        <fullName evidence="4">Tyrosine-protein phosphatase</fullName>
    </submittedName>
</protein>
<dbReference type="PANTHER" id="PTHR31126">
    <property type="entry name" value="TYROSINE-PROTEIN PHOSPHATASE"/>
    <property type="match status" value="1"/>
</dbReference>
<dbReference type="PROSITE" id="PS50056">
    <property type="entry name" value="TYR_PHOSPHATASE_2"/>
    <property type="match status" value="1"/>
</dbReference>
<proteinExistence type="inferred from homology"/>
<dbReference type="Gene3D" id="3.90.190.10">
    <property type="entry name" value="Protein tyrosine phosphatase superfamily"/>
    <property type="match status" value="1"/>
</dbReference>
<feature type="domain" description="Tyrosine specific protein phosphatases" evidence="3">
    <location>
        <begin position="168"/>
        <end position="233"/>
    </location>
</feature>
<feature type="chain" id="PRO_5047251138" evidence="2">
    <location>
        <begin position="31"/>
        <end position="294"/>
    </location>
</feature>
<evidence type="ECO:0000259" key="3">
    <source>
        <dbReference type="PROSITE" id="PS50056"/>
    </source>
</evidence>
<evidence type="ECO:0000313" key="4">
    <source>
        <dbReference type="EMBL" id="MBO2440355.1"/>
    </source>
</evidence>
<comment type="caution">
    <text evidence="4">The sequence shown here is derived from an EMBL/GenBank/DDBJ whole genome shotgun (WGS) entry which is preliminary data.</text>
</comment>
<dbReference type="PANTHER" id="PTHR31126:SF1">
    <property type="entry name" value="TYROSINE SPECIFIC PROTEIN PHOSPHATASES DOMAIN-CONTAINING PROTEIN"/>
    <property type="match status" value="1"/>
</dbReference>
<feature type="signal peptide" evidence="2">
    <location>
        <begin position="1"/>
        <end position="30"/>
    </location>
</feature>
<reference evidence="4 5" key="1">
    <citation type="submission" date="2021-03" db="EMBL/GenBank/DDBJ databases">
        <authorList>
            <person name="Kanchanasin P."/>
            <person name="Saeng-In P."/>
            <person name="Phongsopitanun W."/>
            <person name="Yuki M."/>
            <person name="Kudo T."/>
            <person name="Ohkuma M."/>
            <person name="Tanasupawat S."/>
        </authorList>
    </citation>
    <scope>NUCLEOTIDE SEQUENCE [LARGE SCALE GENOMIC DNA]</scope>
    <source>
        <strain evidence="4 5">L46</strain>
    </source>
</reference>
<keyword evidence="2" id="KW-0732">Signal</keyword>
<dbReference type="EMBL" id="JAGEOK010000014">
    <property type="protein sequence ID" value="MBO2440355.1"/>
    <property type="molecule type" value="Genomic_DNA"/>
</dbReference>
<dbReference type="InterPro" id="IPR029021">
    <property type="entry name" value="Prot-tyrosine_phosphatase-like"/>
</dbReference>
<dbReference type="InterPro" id="IPR000387">
    <property type="entry name" value="Tyr_Pase_dom"/>
</dbReference>
<accession>A0ABS3R292</accession>
<dbReference type="Pfam" id="PF13350">
    <property type="entry name" value="Y_phosphatase3"/>
    <property type="match status" value="1"/>
</dbReference>
<dbReference type="InterPro" id="IPR026893">
    <property type="entry name" value="Tyr/Ser_Pase_IphP-type"/>
</dbReference>
<sequence>MTSRTPRLVSAALAGAVALAPFTLPASASAAPPMAAQTASTVRDIAVDGAVNVRDIGGYTARDGRHVRYGLVYRSASLSKVTATGVAQLQRLGLAASVDFRSQLEVGMSGADKLPAGVAPVAANINAFSPTLLTMVPDLLKAILAQDKPGEFMALSYRGFVHDPDSRKQFATALTRIASGKGPVLYHCTEGKDRTGVMTAILLTVLGVPKAQVYADYLRSNQELAGQNAAELAELEKVGIDPALAEPFLTVRASYLDTAFDQITRDYGTFDAFVAKGLGIDAATRAALRNRLLK</sequence>
<dbReference type="RefSeq" id="WP_208268741.1">
    <property type="nucleotide sequence ID" value="NZ_BAAAGM010000074.1"/>
</dbReference>
<comment type="similarity">
    <text evidence="1">Belongs to the protein-tyrosine phosphatase family.</text>
</comment>
<gene>
    <name evidence="4" type="ORF">J4557_22775</name>
</gene>
<evidence type="ECO:0000313" key="5">
    <source>
        <dbReference type="Proteomes" id="UP000666915"/>
    </source>
</evidence>
<dbReference type="Proteomes" id="UP000666915">
    <property type="component" value="Unassembled WGS sequence"/>
</dbReference>
<evidence type="ECO:0000256" key="1">
    <source>
        <dbReference type="ARBA" id="ARBA00009580"/>
    </source>
</evidence>
<name>A0ABS3R292_9ACTN</name>
<dbReference type="SUPFAM" id="SSF52799">
    <property type="entry name" value="(Phosphotyrosine protein) phosphatases II"/>
    <property type="match status" value="1"/>
</dbReference>
<evidence type="ECO:0000256" key="2">
    <source>
        <dbReference type="SAM" id="SignalP"/>
    </source>
</evidence>
<organism evidence="4 5">
    <name type="scientific">Actinomadura nitritigenes</name>
    <dbReference type="NCBI Taxonomy" id="134602"/>
    <lineage>
        <taxon>Bacteria</taxon>
        <taxon>Bacillati</taxon>
        <taxon>Actinomycetota</taxon>
        <taxon>Actinomycetes</taxon>
        <taxon>Streptosporangiales</taxon>
        <taxon>Thermomonosporaceae</taxon>
        <taxon>Actinomadura</taxon>
    </lineage>
</organism>